<name>A0A0F7K227_9GAMM</name>
<sequence>MPSRSQIQERIQETKGKAQDDVRREYLKDLSDYVDRDVIIYMSGFTSIKAPSIPSTFQSINLQDVQGFMAAVHGLKRKKLDLILHSPGGSLEAAEQIVQYLRAKYDHIRAVIPQNAMSAATMISCACDEIVMGKQSAMGPIDPQLTLPSPSGQFTAPAHSILDDFKKARESIIADPKTAPLWVNRINLLPPGILNICENTIKNSESKVAEWLDNYMFGSDQDKKGTDIAKWLGNAAEHKSHGRPINIEKCKEIGLKVAALEDDQDYQEKVLSVFHASAVTLDITSCIKFIENQNGKGWFLASDIQKPSA</sequence>
<dbReference type="GO" id="GO:0016020">
    <property type="term" value="C:membrane"/>
    <property type="evidence" value="ECO:0007669"/>
    <property type="project" value="InterPro"/>
</dbReference>
<dbReference type="InterPro" id="IPR002825">
    <property type="entry name" value="Pept_S49_ser-pept_pro"/>
</dbReference>
<dbReference type="InterPro" id="IPR029045">
    <property type="entry name" value="ClpP/crotonase-like_dom_sf"/>
</dbReference>
<dbReference type="Gene3D" id="3.90.226.10">
    <property type="entry name" value="2-enoyl-CoA Hydratase, Chain A, domain 1"/>
    <property type="match status" value="1"/>
</dbReference>
<accession>A0A0F7K227</accession>
<evidence type="ECO:0000313" key="2">
    <source>
        <dbReference type="Proteomes" id="UP000034410"/>
    </source>
</evidence>
<gene>
    <name evidence="1" type="ORF">AAY24_15890</name>
</gene>
<dbReference type="Proteomes" id="UP000034410">
    <property type="component" value="Chromosome"/>
</dbReference>
<dbReference type="EMBL" id="CP011412">
    <property type="protein sequence ID" value="AKH21594.1"/>
    <property type="molecule type" value="Genomic_DNA"/>
</dbReference>
<proteinExistence type="predicted"/>
<protein>
    <recommendedName>
        <fullName evidence="3">Serine protease</fullName>
    </recommendedName>
</protein>
<dbReference type="SUPFAM" id="SSF52096">
    <property type="entry name" value="ClpP/crotonase"/>
    <property type="match status" value="1"/>
</dbReference>
<dbReference type="PANTHER" id="PTHR35984:SF1">
    <property type="entry name" value="PERIPLASMIC SERINE PROTEASE"/>
    <property type="match status" value="1"/>
</dbReference>
<dbReference type="KEGG" id="seds:AAY24_15890"/>
<dbReference type="RefSeq" id="WP_046860518.1">
    <property type="nucleotide sequence ID" value="NZ_CP011412.1"/>
</dbReference>
<evidence type="ECO:0000313" key="1">
    <source>
        <dbReference type="EMBL" id="AKH21594.1"/>
    </source>
</evidence>
<dbReference type="Pfam" id="PF01972">
    <property type="entry name" value="SDH_protease"/>
    <property type="match status" value="1"/>
</dbReference>
<dbReference type="PANTHER" id="PTHR35984">
    <property type="entry name" value="PERIPLASMIC SERINE PROTEASE"/>
    <property type="match status" value="1"/>
</dbReference>
<reference evidence="1 2" key="1">
    <citation type="journal article" date="2015" name="Genome Announc.">
        <title>Complete Genome Sequence of Sedimenticola thiotaurini Strain SIP-G1, a Polyphosphate- and Polyhydroxyalkanoate-Accumulating Sulfur-Oxidizing Gammaproteobacterium Isolated from Salt Marsh Sediments.</title>
        <authorList>
            <person name="Flood B.E."/>
            <person name="Jones D.S."/>
            <person name="Bailey J.V."/>
        </authorList>
    </citation>
    <scope>NUCLEOTIDE SEQUENCE [LARGE SCALE GENOMIC DNA]</scope>
    <source>
        <strain evidence="1 2">SIP-G1</strain>
    </source>
</reference>
<keyword evidence="2" id="KW-1185">Reference proteome</keyword>
<organism evidence="1 2">
    <name type="scientific">Sedimenticola thiotaurini</name>
    <dbReference type="NCBI Taxonomy" id="1543721"/>
    <lineage>
        <taxon>Bacteria</taxon>
        <taxon>Pseudomonadati</taxon>
        <taxon>Pseudomonadota</taxon>
        <taxon>Gammaproteobacteria</taxon>
        <taxon>Chromatiales</taxon>
        <taxon>Sedimenticolaceae</taxon>
        <taxon>Sedimenticola</taxon>
    </lineage>
</organism>
<dbReference type="AlphaFoldDB" id="A0A0F7K227"/>
<dbReference type="OrthoDB" id="9806253at2"/>
<evidence type="ECO:0008006" key="3">
    <source>
        <dbReference type="Google" id="ProtNLM"/>
    </source>
</evidence>